<gene>
    <name evidence="1" type="ORF">HYPSUDRAFT_204958</name>
</gene>
<evidence type="ECO:0000313" key="1">
    <source>
        <dbReference type="EMBL" id="KJA19048.1"/>
    </source>
</evidence>
<evidence type="ECO:0008006" key="3">
    <source>
        <dbReference type="Google" id="ProtNLM"/>
    </source>
</evidence>
<reference evidence="2" key="1">
    <citation type="submission" date="2014-04" db="EMBL/GenBank/DDBJ databases">
        <title>Evolutionary Origins and Diversification of the Mycorrhizal Mutualists.</title>
        <authorList>
            <consortium name="DOE Joint Genome Institute"/>
            <consortium name="Mycorrhizal Genomics Consortium"/>
            <person name="Kohler A."/>
            <person name="Kuo A."/>
            <person name="Nagy L.G."/>
            <person name="Floudas D."/>
            <person name="Copeland A."/>
            <person name="Barry K.W."/>
            <person name="Cichocki N."/>
            <person name="Veneault-Fourrey C."/>
            <person name="LaButti K."/>
            <person name="Lindquist E.A."/>
            <person name="Lipzen A."/>
            <person name="Lundell T."/>
            <person name="Morin E."/>
            <person name="Murat C."/>
            <person name="Riley R."/>
            <person name="Ohm R."/>
            <person name="Sun H."/>
            <person name="Tunlid A."/>
            <person name="Henrissat B."/>
            <person name="Grigoriev I.V."/>
            <person name="Hibbett D.S."/>
            <person name="Martin F."/>
        </authorList>
    </citation>
    <scope>NUCLEOTIDE SEQUENCE [LARGE SCALE GENOMIC DNA]</scope>
    <source>
        <strain evidence="2">FD-334 SS-4</strain>
    </source>
</reference>
<accession>A0A0D2M745</accession>
<evidence type="ECO:0000313" key="2">
    <source>
        <dbReference type="Proteomes" id="UP000054270"/>
    </source>
</evidence>
<organism evidence="1 2">
    <name type="scientific">Hypholoma sublateritium (strain FD-334 SS-4)</name>
    <dbReference type="NCBI Taxonomy" id="945553"/>
    <lineage>
        <taxon>Eukaryota</taxon>
        <taxon>Fungi</taxon>
        <taxon>Dikarya</taxon>
        <taxon>Basidiomycota</taxon>
        <taxon>Agaricomycotina</taxon>
        <taxon>Agaricomycetes</taxon>
        <taxon>Agaricomycetidae</taxon>
        <taxon>Agaricales</taxon>
        <taxon>Agaricineae</taxon>
        <taxon>Strophariaceae</taxon>
        <taxon>Hypholoma</taxon>
    </lineage>
</organism>
<keyword evidence="2" id="KW-1185">Reference proteome</keyword>
<dbReference type="STRING" id="945553.A0A0D2M745"/>
<protein>
    <recommendedName>
        <fullName evidence="3">F-box domain-containing protein</fullName>
    </recommendedName>
</protein>
<dbReference type="OrthoDB" id="2909371at2759"/>
<proteinExistence type="predicted"/>
<dbReference type="Gene3D" id="3.80.10.10">
    <property type="entry name" value="Ribonuclease Inhibitor"/>
    <property type="match status" value="1"/>
</dbReference>
<dbReference type="SUPFAM" id="SSF52047">
    <property type="entry name" value="RNI-like"/>
    <property type="match status" value="1"/>
</dbReference>
<dbReference type="Proteomes" id="UP000054270">
    <property type="component" value="Unassembled WGS sequence"/>
</dbReference>
<sequence length="370" mass="41711">MASTWFERAGGLDLTVSIADCTNMYAVCEDSRSHPSAILFDTLLSYSTRWKELRFDSRFGNVRSAPMIRIAALTAVEVPLLQSVSFRLDDCLHQNPPLHHSGLLKIPTLKCVKLEARHMDMFTVDWANLTSITLRGILDIDEWLSKSDITRILQKTKCLVFCDIAVHLGDLQEHYPNISLPCLKTLIVNEKTCSSATSGAPSIIDLITAPLLEILEMHGQAFVNYTDFFKRSPHIWKLSFPYFDKDKSLTDTMEFLSHCPSLAVLSLWPSDWNMDTDDANIFLRAFVEGDAGVICPRLQEFQLTGMIDLSLQTLLLFLEGKQGDIPTLNVSPWKKVIIDISGIKDTEARQQVVDFVFQKRAAGLNIRAKE</sequence>
<name>A0A0D2M745_HYPSF</name>
<dbReference type="EMBL" id="KN817582">
    <property type="protein sequence ID" value="KJA19048.1"/>
    <property type="molecule type" value="Genomic_DNA"/>
</dbReference>
<dbReference type="InterPro" id="IPR032675">
    <property type="entry name" value="LRR_dom_sf"/>
</dbReference>
<dbReference type="AlphaFoldDB" id="A0A0D2M745"/>